<dbReference type="GO" id="GO:0005509">
    <property type="term" value="F:calcium ion binding"/>
    <property type="evidence" value="ECO:0007669"/>
    <property type="project" value="InterPro"/>
</dbReference>
<dbReference type="GO" id="GO:0004556">
    <property type="term" value="F:alpha-amylase activity"/>
    <property type="evidence" value="ECO:0007669"/>
    <property type="project" value="UniProtKB-EC"/>
</dbReference>
<dbReference type="PANTHER" id="PTHR10357:SF215">
    <property type="entry name" value="ALPHA-AMYLASE 1"/>
    <property type="match status" value="1"/>
</dbReference>
<dbReference type="SUPFAM" id="SSF51445">
    <property type="entry name" value="(Trans)glycosidases"/>
    <property type="match status" value="1"/>
</dbReference>
<feature type="binding site" evidence="15">
    <location>
        <position position="99"/>
    </location>
    <ligand>
        <name>substrate</name>
    </ligand>
</feature>
<proteinExistence type="inferred from homology"/>
<keyword evidence="12" id="KW-0326">Glycosidase</keyword>
<feature type="disulfide bond" evidence="14">
    <location>
        <begin position="478"/>
        <end position="513"/>
    </location>
</feature>
<accession>A0A9Q5I349</accession>
<comment type="cofactor">
    <cofactor evidence="2">
        <name>Ca(2+)</name>
        <dbReference type="ChEBI" id="CHEBI:29108"/>
    </cofactor>
</comment>
<gene>
    <name evidence="18" type="ORF">A7U60_g2162</name>
</gene>
<evidence type="ECO:0000313" key="19">
    <source>
        <dbReference type="Proteomes" id="UP000757232"/>
    </source>
</evidence>
<dbReference type="SMART" id="SM00642">
    <property type="entry name" value="Aamy"/>
    <property type="match status" value="1"/>
</dbReference>
<dbReference type="PANTHER" id="PTHR10357">
    <property type="entry name" value="ALPHA-AMYLASE FAMILY MEMBER"/>
    <property type="match status" value="1"/>
</dbReference>
<dbReference type="InterPro" id="IPR006047">
    <property type="entry name" value="GH13_cat_dom"/>
</dbReference>
<dbReference type="CDD" id="cd11319">
    <property type="entry name" value="AmyAc_euk_AmyA"/>
    <property type="match status" value="1"/>
</dbReference>
<evidence type="ECO:0000256" key="8">
    <source>
        <dbReference type="ARBA" id="ARBA00022837"/>
    </source>
</evidence>
<evidence type="ECO:0000256" key="7">
    <source>
        <dbReference type="ARBA" id="ARBA00022801"/>
    </source>
</evidence>
<evidence type="ECO:0000256" key="3">
    <source>
        <dbReference type="ARBA" id="ARBA00008061"/>
    </source>
</evidence>
<organism evidence="18 19">
    <name type="scientific">Sanghuangporus baumii</name>
    <name type="common">Phellinus baumii</name>
    <dbReference type="NCBI Taxonomy" id="108892"/>
    <lineage>
        <taxon>Eukaryota</taxon>
        <taxon>Fungi</taxon>
        <taxon>Dikarya</taxon>
        <taxon>Basidiomycota</taxon>
        <taxon>Agaricomycotina</taxon>
        <taxon>Agaricomycetes</taxon>
        <taxon>Hymenochaetales</taxon>
        <taxon>Hymenochaetaceae</taxon>
        <taxon>Sanghuangporus</taxon>
    </lineage>
</organism>
<dbReference type="Pfam" id="PF00128">
    <property type="entry name" value="Alpha-amylase"/>
    <property type="match status" value="1"/>
</dbReference>
<evidence type="ECO:0000256" key="14">
    <source>
        <dbReference type="PIRSR" id="PIRSR001024-4"/>
    </source>
</evidence>
<feature type="binding site" evidence="15">
    <location>
        <position position="384"/>
    </location>
    <ligand>
        <name>substrate</name>
    </ligand>
</feature>
<dbReference type="Gene3D" id="3.20.20.80">
    <property type="entry name" value="Glycosidases"/>
    <property type="match status" value="1"/>
</dbReference>
<comment type="catalytic activity">
    <reaction evidence="1">
        <text>Endohydrolysis of (1-&gt;4)-alpha-D-glucosidic linkages in polysaccharides containing three or more (1-&gt;4)-alpha-linked D-glucose units.</text>
        <dbReference type="EC" id="3.2.1.1"/>
    </reaction>
</comment>
<dbReference type="GO" id="GO:0016052">
    <property type="term" value="P:carbohydrate catabolic process"/>
    <property type="evidence" value="ECO:0007669"/>
    <property type="project" value="InterPro"/>
</dbReference>
<feature type="binding site" evidence="15">
    <location>
        <position position="337"/>
    </location>
    <ligand>
        <name>substrate</name>
    </ligand>
</feature>
<evidence type="ECO:0000256" key="5">
    <source>
        <dbReference type="ARBA" id="ARBA00022723"/>
    </source>
</evidence>
<dbReference type="InterPro" id="IPR017853">
    <property type="entry name" value="GH"/>
</dbReference>
<evidence type="ECO:0000256" key="2">
    <source>
        <dbReference type="ARBA" id="ARBA00001913"/>
    </source>
</evidence>
<evidence type="ECO:0000256" key="15">
    <source>
        <dbReference type="PIRSR" id="PIRSR001024-5"/>
    </source>
</evidence>
<name>A0A9Q5I349_SANBA</name>
<comment type="similarity">
    <text evidence="3">Belongs to the glycosyl hydrolase 13 family.</text>
</comment>
<sequence>MRIASAFALSAFALSAFAATAEQWKSRSIYQIVTDRFALGNGTYPPCNTTDRKYCGGDWRGIINNLDYIQGMGFDAVWISPLSTQVNETGEGEPYHGYWTGDLFSLNKHFGDESDLKGLVSALHAREMYLMLDVNVNHMGSNSTPANVSWLLPFMNETNYHYQCSIDDWTDQWEVENCWLGDDNIQLPDINTENQTVVDMLNTWINQTVDTFNMDGLRIHAARHVRKDFWPAFTANASVFSLGESSRLSGLLPPSAAFTANASVFSLGEVNSNDIDYTADYTSVLDSLLDYPGYYRLQQAFSNANGDLQSLITSLRDTQRSYKMGAFASGAFMENHDQPRFQSLTKDQSLIKNAMAWIFATDAMPIVYYGQEQGFSGAQDPDNREALWLSGMKNAGLMYEHIAALNAARKLAARASDDEFHNTSVKVVSSSNGTAALVKPPMLALISNGGNTSAPEWSVLASDTGYEPDMTLVDVLSCEVVVTGDDGTVSTRSKDGLPLVLLPQTALAKSTLCGQPQSLSSTTNGVSERTAKVSWTLVASALAIVAFLSSSL</sequence>
<evidence type="ECO:0000313" key="18">
    <source>
        <dbReference type="EMBL" id="OCB90644.1"/>
    </source>
</evidence>
<feature type="site" description="Transition state stabilizer" evidence="13">
    <location>
        <position position="337"/>
    </location>
</feature>
<keyword evidence="7" id="KW-0378">Hydrolase</keyword>
<feature type="binding site" evidence="15">
    <location>
        <position position="138"/>
    </location>
    <ligand>
        <name>substrate</name>
    </ligand>
</feature>
<dbReference type="OrthoDB" id="204980at2759"/>
<feature type="disulfide bond" evidence="14">
    <location>
        <begin position="164"/>
        <end position="178"/>
    </location>
</feature>
<evidence type="ECO:0000256" key="6">
    <source>
        <dbReference type="ARBA" id="ARBA00022729"/>
    </source>
</evidence>
<dbReference type="InterPro" id="IPR015340">
    <property type="entry name" value="A_amylase_C_dom"/>
</dbReference>
<keyword evidence="6 16" id="KW-0732">Signal</keyword>
<dbReference type="EMBL" id="LNZH02000123">
    <property type="protein sequence ID" value="OCB90644.1"/>
    <property type="molecule type" value="Genomic_DNA"/>
</dbReference>
<dbReference type="SUPFAM" id="SSF51011">
    <property type="entry name" value="Glycosyl hydrolase domain"/>
    <property type="match status" value="1"/>
</dbReference>
<keyword evidence="9 14" id="KW-1015">Disulfide bond</keyword>
<feature type="binding site" evidence="15">
    <location>
        <position position="218"/>
    </location>
    <ligand>
        <name>substrate</name>
    </ligand>
</feature>
<evidence type="ECO:0000256" key="12">
    <source>
        <dbReference type="ARBA" id="ARBA00023295"/>
    </source>
</evidence>
<feature type="chain" id="PRO_5040297447" description="alpha-amylase" evidence="16">
    <location>
        <begin position="19"/>
        <end position="552"/>
    </location>
</feature>
<evidence type="ECO:0000256" key="13">
    <source>
        <dbReference type="PIRSR" id="PIRSR001024-2"/>
    </source>
</evidence>
<keyword evidence="11" id="KW-0119">Carbohydrate metabolism</keyword>
<keyword evidence="5" id="KW-0479">Metal-binding</keyword>
<evidence type="ECO:0000256" key="1">
    <source>
        <dbReference type="ARBA" id="ARBA00000548"/>
    </source>
</evidence>
<evidence type="ECO:0000256" key="16">
    <source>
        <dbReference type="SAM" id="SignalP"/>
    </source>
</evidence>
<dbReference type="PIRSF" id="PIRSF001024">
    <property type="entry name" value="Alph-amyl_fung"/>
    <property type="match status" value="1"/>
</dbReference>
<reference evidence="18" key="1">
    <citation type="submission" date="2016-06" db="EMBL/GenBank/DDBJ databases">
        <title>Draft Genome sequence of the fungus Inonotus baumii.</title>
        <authorList>
            <person name="Zhu H."/>
            <person name="Lin W."/>
        </authorList>
    </citation>
    <scope>NUCLEOTIDE SEQUENCE</scope>
    <source>
        <strain evidence="18">821</strain>
    </source>
</reference>
<dbReference type="InterPro" id="IPR013780">
    <property type="entry name" value="Glyco_hydro_b"/>
</dbReference>
<dbReference type="InterPro" id="IPR013777">
    <property type="entry name" value="A-amylase-like"/>
</dbReference>
<evidence type="ECO:0000259" key="17">
    <source>
        <dbReference type="SMART" id="SM00642"/>
    </source>
</evidence>
<comment type="caution">
    <text evidence="18">The sequence shown here is derived from an EMBL/GenBank/DDBJ whole genome shotgun (WGS) entry which is preliminary data.</text>
</comment>
<feature type="signal peptide" evidence="16">
    <location>
        <begin position="1"/>
        <end position="18"/>
    </location>
</feature>
<dbReference type="AlphaFoldDB" id="A0A9Q5I349"/>
<keyword evidence="19" id="KW-1185">Reference proteome</keyword>
<evidence type="ECO:0000256" key="4">
    <source>
        <dbReference type="ARBA" id="ARBA00012595"/>
    </source>
</evidence>
<dbReference type="Proteomes" id="UP000757232">
    <property type="component" value="Unassembled WGS sequence"/>
</dbReference>
<keyword evidence="10" id="KW-0325">Glycoprotein</keyword>
<evidence type="ECO:0000256" key="10">
    <source>
        <dbReference type="ARBA" id="ARBA00023180"/>
    </source>
</evidence>
<dbReference type="EC" id="3.2.1.1" evidence="4"/>
<dbReference type="Pfam" id="PF09260">
    <property type="entry name" value="A_amylase_dom_C"/>
    <property type="match status" value="1"/>
</dbReference>
<feature type="disulfide bond" evidence="14">
    <location>
        <begin position="47"/>
        <end position="55"/>
    </location>
</feature>
<protein>
    <recommendedName>
        <fullName evidence="4">alpha-amylase</fullName>
        <ecNumber evidence="4">3.2.1.1</ecNumber>
    </recommendedName>
</protein>
<feature type="domain" description="Glycosyl hydrolase family 13 catalytic" evidence="17">
    <location>
        <begin position="31"/>
        <end position="409"/>
    </location>
</feature>
<dbReference type="Gene3D" id="2.60.40.1180">
    <property type="entry name" value="Golgi alpha-mannosidase II"/>
    <property type="match status" value="1"/>
</dbReference>
<keyword evidence="8" id="KW-0106">Calcium</keyword>
<evidence type="ECO:0000256" key="9">
    <source>
        <dbReference type="ARBA" id="ARBA00023157"/>
    </source>
</evidence>
<evidence type="ECO:0000256" key="11">
    <source>
        <dbReference type="ARBA" id="ARBA00023277"/>
    </source>
</evidence>